<evidence type="ECO:0000256" key="1">
    <source>
        <dbReference type="SAM" id="MobiDB-lite"/>
    </source>
</evidence>
<dbReference type="RefSeq" id="WP_175541192.1">
    <property type="nucleotide sequence ID" value="NZ_FOLM01000001.1"/>
</dbReference>
<organism evidence="3 4">
    <name type="scientific">Streptomyces aidingensis</name>
    <dbReference type="NCBI Taxonomy" id="910347"/>
    <lineage>
        <taxon>Bacteria</taxon>
        <taxon>Bacillati</taxon>
        <taxon>Actinomycetota</taxon>
        <taxon>Actinomycetes</taxon>
        <taxon>Kitasatosporales</taxon>
        <taxon>Streptomycetaceae</taxon>
        <taxon>Streptomyces</taxon>
    </lineage>
</organism>
<keyword evidence="2" id="KW-0472">Membrane</keyword>
<reference evidence="3 4" key="1">
    <citation type="submission" date="2016-10" db="EMBL/GenBank/DDBJ databases">
        <authorList>
            <person name="de Groot N.N."/>
        </authorList>
    </citation>
    <scope>NUCLEOTIDE SEQUENCE [LARGE SCALE GENOMIC DNA]</scope>
    <source>
        <strain evidence="3 4">CGMCC 4.5739</strain>
    </source>
</reference>
<evidence type="ECO:0000256" key="2">
    <source>
        <dbReference type="SAM" id="Phobius"/>
    </source>
</evidence>
<keyword evidence="2" id="KW-1133">Transmembrane helix</keyword>
<evidence type="ECO:0008006" key="5">
    <source>
        <dbReference type="Google" id="ProtNLM"/>
    </source>
</evidence>
<proteinExistence type="predicted"/>
<gene>
    <name evidence="3" type="ORF">SAMN05421773_101138</name>
</gene>
<dbReference type="AlphaFoldDB" id="A0A1I1E6I1"/>
<protein>
    <recommendedName>
        <fullName evidence="5">PH domain-containing protein</fullName>
    </recommendedName>
</protein>
<dbReference type="Proteomes" id="UP000199207">
    <property type="component" value="Unassembled WGS sequence"/>
</dbReference>
<feature type="transmembrane region" description="Helical" evidence="2">
    <location>
        <begin position="37"/>
        <end position="57"/>
    </location>
</feature>
<feature type="region of interest" description="Disordered" evidence="1">
    <location>
        <begin position="1"/>
        <end position="21"/>
    </location>
</feature>
<name>A0A1I1E6I1_9ACTN</name>
<sequence length="186" mass="20382">MAQEREPVQGAGGEAHHGLGEMVREHPVDNRRRGRHAAWWLGSGGLALLGSAVPALLGVTGAGSPVPAAVPGVLAPLGMIAVLTGLDPALGWARARSGGESVSRHQGGLLHRRGALWWSYPWARVYQLGMSRRERRLQRELRPGPEYAVRVHGRPVLYLSPYLRDAELLARETGRELRRRRLPVDI</sequence>
<dbReference type="EMBL" id="FOLM01000001">
    <property type="protein sequence ID" value="SFB82266.1"/>
    <property type="molecule type" value="Genomic_DNA"/>
</dbReference>
<evidence type="ECO:0000313" key="4">
    <source>
        <dbReference type="Proteomes" id="UP000199207"/>
    </source>
</evidence>
<accession>A0A1I1E6I1</accession>
<feature type="transmembrane region" description="Helical" evidence="2">
    <location>
        <begin position="69"/>
        <end position="86"/>
    </location>
</feature>
<evidence type="ECO:0000313" key="3">
    <source>
        <dbReference type="EMBL" id="SFB82266.1"/>
    </source>
</evidence>
<keyword evidence="4" id="KW-1185">Reference proteome</keyword>
<keyword evidence="2" id="KW-0812">Transmembrane</keyword>